<dbReference type="AlphaFoldDB" id="A0A2J8S5P9"/>
<proteinExistence type="predicted"/>
<name>A0A2J8S5P9_PONAB</name>
<protein>
    <submittedName>
        <fullName evidence="1">PLA2G4B isoform 4</fullName>
    </submittedName>
</protein>
<organism evidence="1">
    <name type="scientific">Pongo abelii</name>
    <name type="common">Sumatran orangutan</name>
    <name type="synonym">Pongo pygmaeus abelii</name>
    <dbReference type="NCBI Taxonomy" id="9601"/>
    <lineage>
        <taxon>Eukaryota</taxon>
        <taxon>Metazoa</taxon>
        <taxon>Chordata</taxon>
        <taxon>Craniata</taxon>
        <taxon>Vertebrata</taxon>
        <taxon>Euteleostomi</taxon>
        <taxon>Mammalia</taxon>
        <taxon>Eutheria</taxon>
        <taxon>Euarchontoglires</taxon>
        <taxon>Primates</taxon>
        <taxon>Haplorrhini</taxon>
        <taxon>Catarrhini</taxon>
        <taxon>Hominidae</taxon>
        <taxon>Pongo</taxon>
    </lineage>
</organism>
<accession>A0A2J8S5P9</accession>
<comment type="caution">
    <text evidence="1">The sequence shown here is derived from an EMBL/GenBank/DDBJ whole genome shotgun (WGS) entry which is preliminary data.</text>
</comment>
<dbReference type="EMBL" id="NDHI03003606">
    <property type="protein sequence ID" value="PNJ16107.1"/>
    <property type="molecule type" value="Genomic_DNA"/>
</dbReference>
<feature type="non-terminal residue" evidence="1">
    <location>
        <position position="1"/>
    </location>
</feature>
<gene>
    <name evidence="1" type="ORF">CR201_G0046036</name>
</gene>
<reference evidence="1" key="1">
    <citation type="submission" date="2017-12" db="EMBL/GenBank/DDBJ databases">
        <title>High-resolution comparative analysis of great ape genomes.</title>
        <authorList>
            <person name="Pollen A."/>
            <person name="Hastie A."/>
            <person name="Hormozdiari F."/>
            <person name="Dougherty M."/>
            <person name="Liu R."/>
            <person name="Chaisson M."/>
            <person name="Hoppe E."/>
            <person name="Hill C."/>
            <person name="Pang A."/>
            <person name="Hillier L."/>
            <person name="Baker C."/>
            <person name="Armstrong J."/>
            <person name="Shendure J."/>
            <person name="Paten B."/>
            <person name="Wilson R."/>
            <person name="Chao H."/>
            <person name="Schneider V."/>
            <person name="Ventura M."/>
            <person name="Kronenberg Z."/>
            <person name="Murali S."/>
            <person name="Gordon D."/>
            <person name="Cantsilieris S."/>
            <person name="Munson K."/>
            <person name="Nelson B."/>
            <person name="Raja A."/>
            <person name="Underwood J."/>
            <person name="Diekhans M."/>
            <person name="Fiddes I."/>
            <person name="Haussler D."/>
            <person name="Eichler E."/>
        </authorList>
    </citation>
    <scope>NUCLEOTIDE SEQUENCE [LARGE SCALE GENOMIC DNA]</scope>
    <source>
        <strain evidence="1">Susie</strain>
    </source>
</reference>
<evidence type="ECO:0000313" key="1">
    <source>
        <dbReference type="EMBL" id="PNJ16107.1"/>
    </source>
</evidence>
<sequence length="29" mass="3530">SLDYNLHGAFQLLEALRQAVQRRRQRRPH</sequence>